<accession>A0ABV7Z3C9</accession>
<evidence type="ECO:0000313" key="2">
    <source>
        <dbReference type="Proteomes" id="UP001595803"/>
    </source>
</evidence>
<gene>
    <name evidence="1" type="ORF">ACFOSB_01855</name>
</gene>
<proteinExistence type="predicted"/>
<comment type="caution">
    <text evidence="1">The sequence shown here is derived from an EMBL/GenBank/DDBJ whole genome shotgun (WGS) entry which is preliminary data.</text>
</comment>
<organism evidence="1 2">
    <name type="scientific">Deinococcus rufus</name>
    <dbReference type="NCBI Taxonomy" id="2136097"/>
    <lineage>
        <taxon>Bacteria</taxon>
        <taxon>Thermotogati</taxon>
        <taxon>Deinococcota</taxon>
        <taxon>Deinococci</taxon>
        <taxon>Deinococcales</taxon>
        <taxon>Deinococcaceae</taxon>
        <taxon>Deinococcus</taxon>
    </lineage>
</organism>
<protein>
    <submittedName>
        <fullName evidence="1">Uncharacterized protein</fullName>
    </submittedName>
</protein>
<name>A0ABV7Z3C9_9DEIO</name>
<reference evidence="2" key="1">
    <citation type="journal article" date="2019" name="Int. J. Syst. Evol. Microbiol.">
        <title>The Global Catalogue of Microorganisms (GCM) 10K type strain sequencing project: providing services to taxonomists for standard genome sequencing and annotation.</title>
        <authorList>
            <consortium name="The Broad Institute Genomics Platform"/>
            <consortium name="The Broad Institute Genome Sequencing Center for Infectious Disease"/>
            <person name="Wu L."/>
            <person name="Ma J."/>
        </authorList>
    </citation>
    <scope>NUCLEOTIDE SEQUENCE [LARGE SCALE GENOMIC DNA]</scope>
    <source>
        <strain evidence="2">CCTCC AB 2017081</strain>
    </source>
</reference>
<dbReference type="Proteomes" id="UP001595803">
    <property type="component" value="Unassembled WGS sequence"/>
</dbReference>
<dbReference type="RefSeq" id="WP_322473704.1">
    <property type="nucleotide sequence ID" value="NZ_JBHRZG010000002.1"/>
</dbReference>
<dbReference type="EMBL" id="JBHRZG010000002">
    <property type="protein sequence ID" value="MFC3831603.1"/>
    <property type="molecule type" value="Genomic_DNA"/>
</dbReference>
<keyword evidence="2" id="KW-1185">Reference proteome</keyword>
<evidence type="ECO:0000313" key="1">
    <source>
        <dbReference type="EMBL" id="MFC3831603.1"/>
    </source>
</evidence>
<sequence length="58" mass="6763">MPGDVPLPLTIHNDRAKRELDFRPRPAETTLLDTVTGLYDQGLLREDFWRLNRSWTPA</sequence>